<dbReference type="Proteomes" id="UP001155241">
    <property type="component" value="Unassembled WGS sequence"/>
</dbReference>
<feature type="chain" id="PRO_5040807859" evidence="1">
    <location>
        <begin position="18"/>
        <end position="154"/>
    </location>
</feature>
<gene>
    <name evidence="2" type="ORF">NG895_29385</name>
</gene>
<evidence type="ECO:0000313" key="3">
    <source>
        <dbReference type="Proteomes" id="UP001155241"/>
    </source>
</evidence>
<keyword evidence="3" id="KW-1185">Reference proteome</keyword>
<reference evidence="2" key="1">
    <citation type="submission" date="2022-06" db="EMBL/GenBank/DDBJ databases">
        <title>Aeoliella straminimaris, a novel planctomycete from sediments.</title>
        <authorList>
            <person name="Vitorino I.R."/>
            <person name="Lage O.M."/>
        </authorList>
    </citation>
    <scope>NUCLEOTIDE SEQUENCE</scope>
    <source>
        <strain evidence="2">ICT_H6.2</strain>
    </source>
</reference>
<dbReference type="EMBL" id="JAMXLR010000095">
    <property type="protein sequence ID" value="MCO6048036.1"/>
    <property type="molecule type" value="Genomic_DNA"/>
</dbReference>
<keyword evidence="1" id="KW-0732">Signal</keyword>
<comment type="caution">
    <text evidence="2">The sequence shown here is derived from an EMBL/GenBank/DDBJ whole genome shotgun (WGS) entry which is preliminary data.</text>
</comment>
<name>A0A9X2FJA8_9BACT</name>
<accession>A0A9X2FJA8</accession>
<proteinExistence type="predicted"/>
<organism evidence="2 3">
    <name type="scientific">Aeoliella straminimaris</name>
    <dbReference type="NCBI Taxonomy" id="2954799"/>
    <lineage>
        <taxon>Bacteria</taxon>
        <taxon>Pseudomonadati</taxon>
        <taxon>Planctomycetota</taxon>
        <taxon>Planctomycetia</taxon>
        <taxon>Pirellulales</taxon>
        <taxon>Lacipirellulaceae</taxon>
        <taxon>Aeoliella</taxon>
    </lineage>
</organism>
<feature type="signal peptide" evidence="1">
    <location>
        <begin position="1"/>
        <end position="17"/>
    </location>
</feature>
<evidence type="ECO:0000313" key="2">
    <source>
        <dbReference type="EMBL" id="MCO6048036.1"/>
    </source>
</evidence>
<dbReference type="RefSeq" id="WP_252856151.1">
    <property type="nucleotide sequence ID" value="NZ_JAMXLR010000095.1"/>
</dbReference>
<dbReference type="AlphaFoldDB" id="A0A9X2FJA8"/>
<sequence length="154" mass="17308">MKSYCCLTAAIAVYSLAASTSWAEKVDMTNDELNKAATHVVVGKVKEIYFSTTAEGDWIYTNYLAEISPQKHEKGEDLKDRSLIYVRYWTRRWVGKGRMPTSTSGHRGLPSRGEVVRLFLRNDGDDGGLNVIHANGFEVMEEAKSGKSRVQTER</sequence>
<evidence type="ECO:0000256" key="1">
    <source>
        <dbReference type="SAM" id="SignalP"/>
    </source>
</evidence>
<protein>
    <submittedName>
        <fullName evidence="2">Uncharacterized protein</fullName>
    </submittedName>
</protein>